<evidence type="ECO:0000313" key="2">
    <source>
        <dbReference type="Proteomes" id="UP000054279"/>
    </source>
</evidence>
<dbReference type="HOGENOM" id="CLU_2514090_0_0_1"/>
<protein>
    <submittedName>
        <fullName evidence="1">Unplaced genomic scaffold SPHSTscaffold_221, whole genome shotgun sequence</fullName>
    </submittedName>
</protein>
<organism evidence="1 2">
    <name type="scientific">Sphaerobolus stellatus (strain SS14)</name>
    <dbReference type="NCBI Taxonomy" id="990650"/>
    <lineage>
        <taxon>Eukaryota</taxon>
        <taxon>Fungi</taxon>
        <taxon>Dikarya</taxon>
        <taxon>Basidiomycota</taxon>
        <taxon>Agaricomycotina</taxon>
        <taxon>Agaricomycetes</taxon>
        <taxon>Phallomycetidae</taxon>
        <taxon>Geastrales</taxon>
        <taxon>Sphaerobolaceae</taxon>
        <taxon>Sphaerobolus</taxon>
    </lineage>
</organism>
<gene>
    <name evidence="1" type="ORF">M422DRAFT_269821</name>
</gene>
<sequence>MSTYVPKVHIPKWKCVKAPGGDPREGGVRAHMLSILPDIFPLICSTEFLPPLTPQFLGRSINPRENSDGIFGDMLLGGRYVWHWR</sequence>
<keyword evidence="2" id="KW-1185">Reference proteome</keyword>
<evidence type="ECO:0000313" key="1">
    <source>
        <dbReference type="EMBL" id="KIJ28852.1"/>
    </source>
</evidence>
<proteinExistence type="predicted"/>
<dbReference type="AlphaFoldDB" id="A0A0C9UIV7"/>
<dbReference type="Proteomes" id="UP000054279">
    <property type="component" value="Unassembled WGS sequence"/>
</dbReference>
<name>A0A0C9UIV7_SPHS4</name>
<reference evidence="1 2" key="1">
    <citation type="submission" date="2014-06" db="EMBL/GenBank/DDBJ databases">
        <title>Evolutionary Origins and Diversification of the Mycorrhizal Mutualists.</title>
        <authorList>
            <consortium name="DOE Joint Genome Institute"/>
            <consortium name="Mycorrhizal Genomics Consortium"/>
            <person name="Kohler A."/>
            <person name="Kuo A."/>
            <person name="Nagy L.G."/>
            <person name="Floudas D."/>
            <person name="Copeland A."/>
            <person name="Barry K.W."/>
            <person name="Cichocki N."/>
            <person name="Veneault-Fourrey C."/>
            <person name="LaButti K."/>
            <person name="Lindquist E.A."/>
            <person name="Lipzen A."/>
            <person name="Lundell T."/>
            <person name="Morin E."/>
            <person name="Murat C."/>
            <person name="Riley R."/>
            <person name="Ohm R."/>
            <person name="Sun H."/>
            <person name="Tunlid A."/>
            <person name="Henrissat B."/>
            <person name="Grigoriev I.V."/>
            <person name="Hibbett D.S."/>
            <person name="Martin F."/>
        </authorList>
    </citation>
    <scope>NUCLEOTIDE SEQUENCE [LARGE SCALE GENOMIC DNA]</scope>
    <source>
        <strain evidence="1 2">SS14</strain>
    </source>
</reference>
<accession>A0A0C9UIV7</accession>
<dbReference type="EMBL" id="KN837296">
    <property type="protein sequence ID" value="KIJ28852.1"/>
    <property type="molecule type" value="Genomic_DNA"/>
</dbReference>